<dbReference type="Pfam" id="PF02739">
    <property type="entry name" value="5_3_exonuc_N"/>
    <property type="match status" value="1"/>
</dbReference>
<dbReference type="Pfam" id="PF00476">
    <property type="entry name" value="DNA_pol_A"/>
    <property type="match status" value="1"/>
</dbReference>
<evidence type="ECO:0000256" key="12">
    <source>
        <dbReference type="ARBA" id="ARBA00023125"/>
    </source>
</evidence>
<keyword evidence="13 16" id="KW-0234">DNA repair</keyword>
<keyword evidence="5 16" id="KW-0548">Nucleotidyltransferase</keyword>
<dbReference type="PRINTS" id="PR00868">
    <property type="entry name" value="DNAPOLI"/>
</dbReference>
<evidence type="ECO:0000259" key="19">
    <source>
        <dbReference type="SMART" id="SM00482"/>
    </source>
</evidence>
<dbReference type="FunFam" id="1.10.150.20:FF:000003">
    <property type="entry name" value="DNA polymerase I"/>
    <property type="match status" value="1"/>
</dbReference>
<keyword evidence="10 16" id="KW-0269">Exonuclease</keyword>
<dbReference type="InterPro" id="IPR018320">
    <property type="entry name" value="DNA_polymerase_1"/>
</dbReference>
<dbReference type="SMART" id="SM00474">
    <property type="entry name" value="35EXOc"/>
    <property type="match status" value="1"/>
</dbReference>
<keyword evidence="7" id="KW-0540">Nuclease</keyword>
<dbReference type="InterPro" id="IPR012337">
    <property type="entry name" value="RNaseH-like_sf"/>
</dbReference>
<dbReference type="PROSITE" id="PS00447">
    <property type="entry name" value="DNA_POLYMERASE_A"/>
    <property type="match status" value="1"/>
</dbReference>
<evidence type="ECO:0000256" key="10">
    <source>
        <dbReference type="ARBA" id="ARBA00022839"/>
    </source>
</evidence>
<dbReference type="NCBIfam" id="NF004397">
    <property type="entry name" value="PRK05755.1"/>
    <property type="match status" value="1"/>
</dbReference>
<dbReference type="CDD" id="cd08637">
    <property type="entry name" value="DNA_pol_A_pol_I_C"/>
    <property type="match status" value="1"/>
</dbReference>
<dbReference type="Pfam" id="PF01367">
    <property type="entry name" value="5_3_exonuc"/>
    <property type="match status" value="1"/>
</dbReference>
<dbReference type="InterPro" id="IPR020046">
    <property type="entry name" value="5-3_exonucl_a-hlix_arch_N"/>
</dbReference>
<dbReference type="InterPro" id="IPR002421">
    <property type="entry name" value="5-3_exonuclease"/>
</dbReference>
<dbReference type="AlphaFoldDB" id="A0A1F5T477"/>
<dbReference type="SMART" id="SM00475">
    <property type="entry name" value="53EXOc"/>
    <property type="match status" value="1"/>
</dbReference>
<dbReference type="STRING" id="1798002.A2478_02360"/>
<dbReference type="SUPFAM" id="SSF88723">
    <property type="entry name" value="PIN domain-like"/>
    <property type="match status" value="1"/>
</dbReference>
<evidence type="ECO:0000256" key="1">
    <source>
        <dbReference type="ARBA" id="ARBA00007705"/>
    </source>
</evidence>
<evidence type="ECO:0000256" key="4">
    <source>
        <dbReference type="ARBA" id="ARBA00022679"/>
    </source>
</evidence>
<dbReference type="InterPro" id="IPR043502">
    <property type="entry name" value="DNA/RNA_pol_sf"/>
</dbReference>
<dbReference type="CDD" id="cd09859">
    <property type="entry name" value="PIN_53EXO"/>
    <property type="match status" value="1"/>
</dbReference>
<feature type="domain" description="5'-3' exonuclease" evidence="18">
    <location>
        <begin position="5"/>
        <end position="274"/>
    </location>
</feature>
<dbReference type="NCBIfam" id="TIGR00593">
    <property type="entry name" value="pola"/>
    <property type="match status" value="1"/>
</dbReference>
<dbReference type="PANTHER" id="PTHR10133:SF27">
    <property type="entry name" value="DNA POLYMERASE NU"/>
    <property type="match status" value="1"/>
</dbReference>
<dbReference type="Gene3D" id="3.30.70.370">
    <property type="match status" value="1"/>
</dbReference>
<dbReference type="CDD" id="cd06139">
    <property type="entry name" value="DNA_polA_I_Ecoli_like_exo"/>
    <property type="match status" value="1"/>
</dbReference>
<gene>
    <name evidence="16" type="primary">polA</name>
    <name evidence="20" type="ORF">A2478_02360</name>
</gene>
<evidence type="ECO:0000259" key="18">
    <source>
        <dbReference type="SMART" id="SM00475"/>
    </source>
</evidence>
<dbReference type="Proteomes" id="UP000179001">
    <property type="component" value="Unassembled WGS sequence"/>
</dbReference>
<evidence type="ECO:0000256" key="6">
    <source>
        <dbReference type="ARBA" id="ARBA00022705"/>
    </source>
</evidence>
<evidence type="ECO:0000313" key="20">
    <source>
        <dbReference type="EMBL" id="OGF33506.1"/>
    </source>
</evidence>
<comment type="catalytic activity">
    <reaction evidence="14 16">
        <text>DNA(n) + a 2'-deoxyribonucleoside 5'-triphosphate = DNA(n+1) + diphosphate</text>
        <dbReference type="Rhea" id="RHEA:22508"/>
        <dbReference type="Rhea" id="RHEA-COMP:17339"/>
        <dbReference type="Rhea" id="RHEA-COMP:17340"/>
        <dbReference type="ChEBI" id="CHEBI:33019"/>
        <dbReference type="ChEBI" id="CHEBI:61560"/>
        <dbReference type="ChEBI" id="CHEBI:173112"/>
        <dbReference type="EC" id="2.7.7.7"/>
    </reaction>
</comment>
<evidence type="ECO:0000256" key="5">
    <source>
        <dbReference type="ARBA" id="ARBA00022695"/>
    </source>
</evidence>
<keyword evidence="4 16" id="KW-0808">Transferase</keyword>
<dbReference type="InterPro" id="IPR019760">
    <property type="entry name" value="DNA-dir_DNA_pol_A_CS"/>
</dbReference>
<evidence type="ECO:0000256" key="14">
    <source>
        <dbReference type="ARBA" id="ARBA00049244"/>
    </source>
</evidence>
<dbReference type="SUPFAM" id="SSF56672">
    <property type="entry name" value="DNA/RNA polymerases"/>
    <property type="match status" value="1"/>
</dbReference>
<dbReference type="Pfam" id="PF01612">
    <property type="entry name" value="DNA_pol_A_exo1"/>
    <property type="match status" value="1"/>
</dbReference>
<keyword evidence="6 16" id="KW-0235">DNA replication</keyword>
<dbReference type="GO" id="GO:0008409">
    <property type="term" value="F:5'-3' exonuclease activity"/>
    <property type="evidence" value="ECO:0007669"/>
    <property type="project" value="UniProtKB-UniRule"/>
</dbReference>
<evidence type="ECO:0000256" key="11">
    <source>
        <dbReference type="ARBA" id="ARBA00022932"/>
    </source>
</evidence>
<dbReference type="SUPFAM" id="SSF47807">
    <property type="entry name" value="5' to 3' exonuclease, C-terminal subdomain"/>
    <property type="match status" value="1"/>
</dbReference>
<evidence type="ECO:0000256" key="3">
    <source>
        <dbReference type="ARBA" id="ARBA00020311"/>
    </source>
</evidence>
<reference evidence="20 21" key="1">
    <citation type="journal article" date="2016" name="Nat. Commun.">
        <title>Thousands of microbial genomes shed light on interconnected biogeochemical processes in an aquifer system.</title>
        <authorList>
            <person name="Anantharaman K."/>
            <person name="Brown C.T."/>
            <person name="Hug L.A."/>
            <person name="Sharon I."/>
            <person name="Castelle C.J."/>
            <person name="Probst A.J."/>
            <person name="Thomas B.C."/>
            <person name="Singh A."/>
            <person name="Wilkins M.J."/>
            <person name="Karaoz U."/>
            <person name="Brodie E.L."/>
            <person name="Williams K.H."/>
            <person name="Hubbard S.S."/>
            <person name="Banfield J.F."/>
        </authorList>
    </citation>
    <scope>NUCLEOTIDE SEQUENCE [LARGE SCALE GENOMIC DNA]</scope>
</reference>
<organism evidence="20 21">
    <name type="scientific">Candidatus Falkowbacteria bacterium RIFOXYC2_FULL_36_12</name>
    <dbReference type="NCBI Taxonomy" id="1798002"/>
    <lineage>
        <taxon>Bacteria</taxon>
        <taxon>Candidatus Falkowiibacteriota</taxon>
    </lineage>
</organism>
<evidence type="ECO:0000256" key="8">
    <source>
        <dbReference type="ARBA" id="ARBA00022763"/>
    </source>
</evidence>
<dbReference type="InterPro" id="IPR002562">
    <property type="entry name" value="3'-5'_exonuclease_dom"/>
</dbReference>
<dbReference type="SMART" id="SM00279">
    <property type="entry name" value="HhH2"/>
    <property type="match status" value="1"/>
</dbReference>
<dbReference type="InterPro" id="IPR020045">
    <property type="entry name" value="DNA_polI_H3TH"/>
</dbReference>
<evidence type="ECO:0000256" key="9">
    <source>
        <dbReference type="ARBA" id="ARBA00022801"/>
    </source>
</evidence>
<dbReference type="EC" id="2.7.7.7" evidence="2 15"/>
<sequence length="926" mass="105809">MSKKKKFVIFDGNAVVHRAFHALPPLKTKDGRLVNAVFGFTSILLKAMKELKPDYIAVTFDLKGKTFRHEKFAEYKATRVKQADELYEQFPIVKDVVRAFNINIYEKQGFEADDLIGTLCDKKQVNRDDVTSVIVTGDMDTLQLVDDNTEVFTLRKGMTDTVIYDEKAVKEKFDGLGPDQMIDYKALRGDPSDNIPGVKGIGEKTAIELLKQFGSLEKLYKEIKQESKKTINQIKERVRNLLIEHEKDAFMSQDLARIRRDVKVKFNLEDNKVKDYDKKKILELFSELQFNSLLSRLPEQEGGQKDLFGKVDIVSEVEYTGDRGEYKLIDNEIAFAKFLGELKQQKVFCFDTETDSLDAMNAKLLGISFCWKEGEAYYVSYGFTKITDTTDDNNWLKKLKPIFEDEKVKKVAHNMKFDAKQLKLNGIEMKGFYFDTMIASYLLNSGSRQHGLDALALEELRHEMIPIKALIGEGKKAISLAEVDVAKVAEYSGEDADFTWRLYKKFEPRLKKENLYKLFETIEMPLVQVLLEMEVNGIKLDVDHLMKVGKKVDARIIILEKEIQELAGMEFNVSSPKQLAEILFEKLEIPTHGLKKTKTGISTAAPELEKLRGQHKIIDLISEYRELTKLKSTYIDALPKMIDKKTGRIHTNFNQAITATGRLSSSDPNLQNIPIRTELGREMRKAFVSDRGNKLIAADYSQIELRVVACLAKDQNMMEVFKQGKDIHSATAAKIFDVEEKDVTKDMRRKAKEVNFGVLYGLGSRGLAQRTGITTAEAQEFIQKYFDNYKKVKEYTEEMVEMARKTQLAETMFGRVRHLPDINASMPMLRAAAERIAVNMPIQGTAADLMKIAMIEVYKELKKISPESKMLLQVHDELVIETPNKEVKKVAKVIDEKMEKIHKLAVPIKVDIEVGGNWDEMERVVE</sequence>
<evidence type="ECO:0000256" key="2">
    <source>
        <dbReference type="ARBA" id="ARBA00012417"/>
    </source>
</evidence>
<proteinExistence type="inferred from homology"/>
<dbReference type="CDD" id="cd09898">
    <property type="entry name" value="H3TH_53EXO"/>
    <property type="match status" value="1"/>
</dbReference>
<comment type="caution">
    <text evidence="20">The sequence shown here is derived from an EMBL/GenBank/DDBJ whole genome shotgun (WGS) entry which is preliminary data.</text>
</comment>
<evidence type="ECO:0000256" key="15">
    <source>
        <dbReference type="NCBIfam" id="TIGR00593"/>
    </source>
</evidence>
<dbReference type="GO" id="GO:0008408">
    <property type="term" value="F:3'-5' exonuclease activity"/>
    <property type="evidence" value="ECO:0007669"/>
    <property type="project" value="UniProtKB-UniRule"/>
</dbReference>
<dbReference type="FunFam" id="1.10.150.20:FF:000002">
    <property type="entry name" value="DNA polymerase I"/>
    <property type="match status" value="1"/>
</dbReference>
<keyword evidence="12 16" id="KW-0238">DNA-binding</keyword>
<dbReference type="FunFam" id="1.20.1060.10:FF:000001">
    <property type="entry name" value="DNA polymerase I"/>
    <property type="match status" value="1"/>
</dbReference>
<dbReference type="PANTHER" id="PTHR10133">
    <property type="entry name" value="DNA POLYMERASE I"/>
    <property type="match status" value="1"/>
</dbReference>
<dbReference type="InterPro" id="IPR029060">
    <property type="entry name" value="PIN-like_dom_sf"/>
</dbReference>
<dbReference type="EMBL" id="MFGJ01000001">
    <property type="protein sequence ID" value="OGF33506.1"/>
    <property type="molecule type" value="Genomic_DNA"/>
</dbReference>
<dbReference type="InterPro" id="IPR008918">
    <property type="entry name" value="HhH2"/>
</dbReference>
<dbReference type="Gene3D" id="1.10.150.20">
    <property type="entry name" value="5' to 3' exonuclease, C-terminal subdomain"/>
    <property type="match status" value="2"/>
</dbReference>
<dbReference type="InterPro" id="IPR002298">
    <property type="entry name" value="DNA_polymerase_A"/>
</dbReference>
<keyword evidence="8 16" id="KW-0227">DNA damage</keyword>
<keyword evidence="9 16" id="KW-0378">Hydrolase</keyword>
<feature type="domain" description="DNA-directed DNA polymerase family A palm" evidence="19">
    <location>
        <begin position="680"/>
        <end position="886"/>
    </location>
</feature>
<dbReference type="GO" id="GO:0003677">
    <property type="term" value="F:DNA binding"/>
    <property type="evidence" value="ECO:0007669"/>
    <property type="project" value="UniProtKB-UniRule"/>
</dbReference>
<dbReference type="Gene3D" id="3.40.50.1010">
    <property type="entry name" value="5'-nuclease"/>
    <property type="match status" value="1"/>
</dbReference>
<protein>
    <recommendedName>
        <fullName evidence="3 15">DNA polymerase I</fullName>
        <ecNumber evidence="2 15">2.7.7.7</ecNumber>
    </recommendedName>
</protein>
<evidence type="ECO:0000256" key="16">
    <source>
        <dbReference type="RuleBase" id="RU004460"/>
    </source>
</evidence>
<dbReference type="InterPro" id="IPR001098">
    <property type="entry name" value="DNA-dir_DNA_pol_A_palm_dom"/>
</dbReference>
<evidence type="ECO:0000256" key="13">
    <source>
        <dbReference type="ARBA" id="ARBA00023204"/>
    </source>
</evidence>
<feature type="domain" description="3'-5' exonuclease" evidence="17">
    <location>
        <begin position="326"/>
        <end position="511"/>
    </location>
</feature>
<name>A0A1F5T477_9BACT</name>
<dbReference type="GO" id="GO:0006302">
    <property type="term" value="P:double-strand break repair"/>
    <property type="evidence" value="ECO:0007669"/>
    <property type="project" value="TreeGrafter"/>
</dbReference>
<dbReference type="InterPro" id="IPR036279">
    <property type="entry name" value="5-3_exonuclease_C_sf"/>
</dbReference>
<keyword evidence="11 16" id="KW-0239">DNA-directed DNA polymerase</keyword>
<comment type="similarity">
    <text evidence="1 16">Belongs to the DNA polymerase type-A family.</text>
</comment>
<dbReference type="GO" id="GO:0006261">
    <property type="term" value="P:DNA-templated DNA replication"/>
    <property type="evidence" value="ECO:0007669"/>
    <property type="project" value="UniProtKB-UniRule"/>
</dbReference>
<dbReference type="Gene3D" id="3.30.420.10">
    <property type="entry name" value="Ribonuclease H-like superfamily/Ribonuclease H"/>
    <property type="match status" value="1"/>
</dbReference>
<comment type="function">
    <text evidence="16">In addition to polymerase activity, this DNA polymerase exhibits 3'-5' and 5'-3' exonuclease activity.</text>
</comment>
<evidence type="ECO:0000259" key="17">
    <source>
        <dbReference type="SMART" id="SM00474"/>
    </source>
</evidence>
<accession>A0A1F5T477</accession>
<evidence type="ECO:0000256" key="7">
    <source>
        <dbReference type="ARBA" id="ARBA00022722"/>
    </source>
</evidence>
<dbReference type="SMART" id="SM00482">
    <property type="entry name" value="POLAc"/>
    <property type="match status" value="1"/>
</dbReference>
<dbReference type="SUPFAM" id="SSF53098">
    <property type="entry name" value="Ribonuclease H-like"/>
    <property type="match status" value="1"/>
</dbReference>
<dbReference type="Gene3D" id="1.20.1060.10">
    <property type="entry name" value="Taq DNA Polymerase, Chain T, domain 4"/>
    <property type="match status" value="1"/>
</dbReference>
<dbReference type="InterPro" id="IPR036397">
    <property type="entry name" value="RNaseH_sf"/>
</dbReference>
<evidence type="ECO:0000313" key="21">
    <source>
        <dbReference type="Proteomes" id="UP000179001"/>
    </source>
</evidence>
<dbReference type="GO" id="GO:0003887">
    <property type="term" value="F:DNA-directed DNA polymerase activity"/>
    <property type="evidence" value="ECO:0007669"/>
    <property type="project" value="UniProtKB-UniRule"/>
</dbReference>